<dbReference type="InterPro" id="IPR029045">
    <property type="entry name" value="ClpP/crotonase-like_dom_sf"/>
</dbReference>
<evidence type="ECO:0000256" key="1">
    <source>
        <dbReference type="ARBA" id="ARBA00005254"/>
    </source>
</evidence>
<dbReference type="Gene3D" id="3.90.226.10">
    <property type="entry name" value="2-enoyl-CoA Hydratase, Chain A, domain 1"/>
    <property type="match status" value="1"/>
</dbReference>
<comment type="similarity">
    <text evidence="1">Belongs to the enoyl-CoA hydratase/isomerase family.</text>
</comment>
<reference evidence="2" key="1">
    <citation type="submission" date="2020-05" db="EMBL/GenBank/DDBJ databases">
        <authorList>
            <person name="Chiriac C."/>
            <person name="Salcher M."/>
            <person name="Ghai R."/>
            <person name="Kavagutti S V."/>
        </authorList>
    </citation>
    <scope>NUCLEOTIDE SEQUENCE</scope>
</reference>
<sequence length="255" mass="27513">MTDLELVISDGIARLIINRPERKNALNSEMWAEIPRLLDQASGVRALAVQSSTPGLFSAGADINEYRENAGNSEWGFESQARVGRALSALRAFEAPTFTLVDGPCFGGGAGIASACDFRIATEGATFAITPTKLGMLYPYEEMVHLVDLVGLTVAKRIIYSGAAFTASWALKVGFVDDVVADSDLYSAFQSRISDLAVVSLEAVRNTKKMFARISSGIRIEDDVARSAIVEALKSADHLEGLNAFLERRPAKFSE</sequence>
<organism evidence="2">
    <name type="scientific">freshwater metagenome</name>
    <dbReference type="NCBI Taxonomy" id="449393"/>
    <lineage>
        <taxon>unclassified sequences</taxon>
        <taxon>metagenomes</taxon>
        <taxon>ecological metagenomes</taxon>
    </lineage>
</organism>
<dbReference type="InterPro" id="IPR014748">
    <property type="entry name" value="Enoyl-CoA_hydra_C"/>
</dbReference>
<dbReference type="Pfam" id="PF00378">
    <property type="entry name" value="ECH_1"/>
    <property type="match status" value="1"/>
</dbReference>
<dbReference type="SUPFAM" id="SSF52096">
    <property type="entry name" value="ClpP/crotonase"/>
    <property type="match status" value="1"/>
</dbReference>
<dbReference type="CDD" id="cd06558">
    <property type="entry name" value="crotonase-like"/>
    <property type="match status" value="1"/>
</dbReference>
<dbReference type="EMBL" id="CAEZXN010000001">
    <property type="protein sequence ID" value="CAB4682898.1"/>
    <property type="molecule type" value="Genomic_DNA"/>
</dbReference>
<name>A0A6J6M7L8_9ZZZZ</name>
<dbReference type="InterPro" id="IPR051683">
    <property type="entry name" value="Enoyl-CoA_Hydratase/Isomerase"/>
</dbReference>
<dbReference type="InterPro" id="IPR001753">
    <property type="entry name" value="Enoyl-CoA_hydra/iso"/>
</dbReference>
<dbReference type="Gene3D" id="1.10.12.10">
    <property type="entry name" value="Lyase 2-enoyl-coa Hydratase, Chain A, domain 2"/>
    <property type="match status" value="1"/>
</dbReference>
<evidence type="ECO:0000313" key="3">
    <source>
        <dbReference type="EMBL" id="CAB4682898.1"/>
    </source>
</evidence>
<evidence type="ECO:0000313" key="2">
    <source>
        <dbReference type="EMBL" id="CAB4670006.1"/>
    </source>
</evidence>
<protein>
    <submittedName>
        <fullName evidence="2">Unannotated protein</fullName>
    </submittedName>
</protein>
<proteinExistence type="inferred from homology"/>
<dbReference type="PANTHER" id="PTHR42964:SF1">
    <property type="entry name" value="POLYKETIDE BIOSYNTHESIS ENOYL-COA HYDRATASE PKSH-RELATED"/>
    <property type="match status" value="1"/>
</dbReference>
<dbReference type="AlphaFoldDB" id="A0A6J6M7L8"/>
<accession>A0A6J6M7L8</accession>
<gene>
    <name evidence="2" type="ORF">UFOPK2342_00375</name>
    <name evidence="3" type="ORF">UFOPK2423_00064</name>
</gene>
<dbReference type="EMBL" id="CAEZXB010000004">
    <property type="protein sequence ID" value="CAB4670006.1"/>
    <property type="molecule type" value="Genomic_DNA"/>
</dbReference>
<dbReference type="PANTHER" id="PTHR42964">
    <property type="entry name" value="ENOYL-COA HYDRATASE"/>
    <property type="match status" value="1"/>
</dbReference>